<dbReference type="InterPro" id="IPR050727">
    <property type="entry name" value="GH43_arabinanases"/>
</dbReference>
<proteinExistence type="predicted"/>
<organism evidence="1 2">
    <name type="scientific">Lacticaseibacillus zeae</name>
    <name type="common">Lactobacillus zeae</name>
    <dbReference type="NCBI Taxonomy" id="57037"/>
    <lineage>
        <taxon>Bacteria</taxon>
        <taxon>Bacillati</taxon>
        <taxon>Bacillota</taxon>
        <taxon>Bacilli</taxon>
        <taxon>Lactobacillales</taxon>
        <taxon>Lactobacillaceae</taxon>
        <taxon>Lacticaseibacillus</taxon>
    </lineage>
</organism>
<dbReference type="CDD" id="cd08983">
    <property type="entry name" value="GH43_Bt3655-like"/>
    <property type="match status" value="1"/>
</dbReference>
<dbReference type="SUPFAM" id="SSF75005">
    <property type="entry name" value="Arabinanase/levansucrase/invertase"/>
    <property type="match status" value="2"/>
</dbReference>
<reference evidence="1 2" key="1">
    <citation type="submission" date="2019-05" db="EMBL/GenBank/DDBJ databases">
        <title>Genome-based reclassification of Lactobacillus casei as Lactobacillus casei subsp. casei. subsp.nov., description of Lactobacillus casei subsp. zeae subsp. nov., and emended description of Lactobacillus casei.</title>
        <authorList>
            <person name="Huang C.-H."/>
        </authorList>
    </citation>
    <scope>NUCLEOTIDE SEQUENCE [LARGE SCALE GENOMIC DNA]</scope>
    <source>
        <strain evidence="1 2">CRBIP24.58</strain>
    </source>
</reference>
<dbReference type="GO" id="GO:0045493">
    <property type="term" value="P:xylan catabolic process"/>
    <property type="evidence" value="ECO:0007669"/>
    <property type="project" value="UniProtKB-KW"/>
</dbReference>
<protein>
    <submittedName>
        <fullName evidence="1">1,4-beta-xylanase</fullName>
    </submittedName>
</protein>
<gene>
    <name evidence="1" type="ORF">FEI14_14035</name>
</gene>
<dbReference type="Proteomes" id="UP000307781">
    <property type="component" value="Unassembled WGS sequence"/>
</dbReference>
<dbReference type="AlphaFoldDB" id="A0A5R8LMU7"/>
<keyword evidence="1" id="KW-0858">Xylan degradation</keyword>
<evidence type="ECO:0000313" key="2">
    <source>
        <dbReference type="Proteomes" id="UP000307781"/>
    </source>
</evidence>
<dbReference type="Gene3D" id="2.115.10.20">
    <property type="entry name" value="Glycosyl hydrolase domain, family 43"/>
    <property type="match status" value="1"/>
</dbReference>
<evidence type="ECO:0000313" key="1">
    <source>
        <dbReference type="EMBL" id="TLF38549.1"/>
    </source>
</evidence>
<accession>A0A5R8LMU7</accession>
<dbReference type="InterPro" id="IPR023296">
    <property type="entry name" value="Glyco_hydro_beta-prop_sf"/>
</dbReference>
<comment type="caution">
    <text evidence="1">The sequence shown here is derived from an EMBL/GenBank/DDBJ whole genome shotgun (WGS) entry which is preliminary data.</text>
</comment>
<dbReference type="PANTHER" id="PTHR43301">
    <property type="entry name" value="ARABINAN ENDO-1,5-ALPHA-L-ARABINOSIDASE"/>
    <property type="match status" value="1"/>
</dbReference>
<dbReference type="PANTHER" id="PTHR43301:SF3">
    <property type="entry name" value="ARABINAN ENDO-1,5-ALPHA-L-ARABINOSIDASE A-RELATED"/>
    <property type="match status" value="1"/>
</dbReference>
<keyword evidence="1" id="KW-0378">Hydrolase</keyword>
<name>A0A5R8LMU7_LACZE</name>
<dbReference type="GO" id="GO:0016798">
    <property type="term" value="F:hydrolase activity, acting on glycosyl bonds"/>
    <property type="evidence" value="ECO:0007669"/>
    <property type="project" value="UniProtKB-KW"/>
</dbReference>
<sequence>MFQRKVSQVAQPAYGYLMSYFTGEQYQNGEQIYFALSRDGLHFTALHDNKPVVTNQLGTHGARDPFLFRTQKGDYVLLATDLRMYGHTEPGAWTRAEVAGSDQLLVWHSKDLVTWDQGETVTLGPHFGCVWAPEAILDPDHADDRLFWSATDTTENPKRLRIYSAHTKDFQHFTTPEVYLNDATYDVIDLDVVAADGVFYRFWKLNQRGQVVMDRVQHLDDAAGQPIASTYLANMQRVEGPQAYQLPDGQWCLLLDQVNHDVRAYVPALTDDLASGQFTQPSAGTYQLPDRPRHGSVLPIDQADYARLIKRWQ</sequence>
<keyword evidence="1" id="KW-0119">Carbohydrate metabolism</keyword>
<keyword evidence="1" id="KW-0624">Polysaccharide degradation</keyword>
<dbReference type="EMBL" id="VBWN01000016">
    <property type="protein sequence ID" value="TLF38549.1"/>
    <property type="molecule type" value="Genomic_DNA"/>
</dbReference>
<keyword evidence="1" id="KW-0326">Glycosidase</keyword>